<dbReference type="SUPFAM" id="SSF48452">
    <property type="entry name" value="TPR-like"/>
    <property type="match status" value="1"/>
</dbReference>
<evidence type="ECO:0000256" key="10">
    <source>
        <dbReference type="ARBA" id="ARBA00023274"/>
    </source>
</evidence>
<dbReference type="Pfam" id="PF04564">
    <property type="entry name" value="U-box"/>
    <property type="match status" value="1"/>
</dbReference>
<dbReference type="SUPFAM" id="SSF57850">
    <property type="entry name" value="RING/U-box"/>
    <property type="match status" value="1"/>
</dbReference>
<evidence type="ECO:0000256" key="9">
    <source>
        <dbReference type="ARBA" id="ARBA00022980"/>
    </source>
</evidence>
<evidence type="ECO:0000256" key="6">
    <source>
        <dbReference type="ARBA" id="ARBA00022737"/>
    </source>
</evidence>
<evidence type="ECO:0000256" key="12">
    <source>
        <dbReference type="ARBA" id="ARBA00044543"/>
    </source>
</evidence>
<dbReference type="EC" id="2.3.2.27" evidence="4"/>
<protein>
    <recommendedName>
        <fullName evidence="11">E3 ubiquitin-protein ligase CHIP</fullName>
        <ecNumber evidence="4">2.3.2.27</ecNumber>
    </recommendedName>
    <alternativeName>
        <fullName evidence="12">RING-type E3 ubiquitin transferase CHIP</fullName>
    </alternativeName>
</protein>
<keyword evidence="7" id="KW-0833">Ubl conjugation pathway</keyword>
<comment type="caution">
    <text evidence="15">The sequence shown here is derived from an EMBL/GenBank/DDBJ whole genome shotgun (WGS) entry which is preliminary data.</text>
</comment>
<keyword evidence="6" id="KW-0677">Repeat</keyword>
<comment type="pathway">
    <text evidence="2">Protein modification; protein ubiquitination.</text>
</comment>
<dbReference type="SMART" id="SM00504">
    <property type="entry name" value="Ubox"/>
    <property type="match status" value="1"/>
</dbReference>
<comment type="catalytic activity">
    <reaction evidence="1">
        <text>S-ubiquitinyl-[E2 ubiquitin-conjugating enzyme]-L-cysteine + [acceptor protein]-L-lysine = [E2 ubiquitin-conjugating enzyme]-L-cysteine + N(6)-ubiquitinyl-[acceptor protein]-L-lysine.</text>
        <dbReference type="EC" id="2.3.2.27"/>
    </reaction>
</comment>
<dbReference type="InterPro" id="IPR003613">
    <property type="entry name" value="Ubox_domain"/>
</dbReference>
<evidence type="ECO:0000313" key="15">
    <source>
        <dbReference type="EMBL" id="KAH0927711.1"/>
    </source>
</evidence>
<reference evidence="15 16" key="1">
    <citation type="submission" date="2021-05" db="EMBL/GenBank/DDBJ databases">
        <title>Genome Assembly of Synthetic Allotetraploid Brassica napus Reveals Homoeologous Exchanges between Subgenomes.</title>
        <authorList>
            <person name="Davis J.T."/>
        </authorList>
    </citation>
    <scope>NUCLEOTIDE SEQUENCE [LARGE SCALE GENOMIC DNA]</scope>
    <source>
        <strain evidence="16">cv. Da-Ae</strain>
        <tissue evidence="15">Seedling</tissue>
    </source>
</reference>
<name>A0ABQ8DGV5_BRANA</name>
<dbReference type="EMBL" id="JAGKQM010000005">
    <property type="protein sequence ID" value="KAH0927711.1"/>
    <property type="molecule type" value="Genomic_DNA"/>
</dbReference>
<accession>A0ABQ8DGV5</accession>
<dbReference type="InterPro" id="IPR013083">
    <property type="entry name" value="Znf_RING/FYVE/PHD"/>
</dbReference>
<dbReference type="Gene3D" id="3.30.40.10">
    <property type="entry name" value="Zinc/RING finger domain, C3HC4 (zinc finger)"/>
    <property type="match status" value="1"/>
</dbReference>
<dbReference type="PANTHER" id="PTHR46803:SF2">
    <property type="entry name" value="E3 UBIQUITIN-PROTEIN LIGASE CHIP"/>
    <property type="match status" value="1"/>
</dbReference>
<dbReference type="PANTHER" id="PTHR46803">
    <property type="entry name" value="E3 UBIQUITIN-PROTEIN LIGASE CHIP"/>
    <property type="match status" value="1"/>
</dbReference>
<feature type="domain" description="U-box" evidence="14">
    <location>
        <begin position="355"/>
        <end position="429"/>
    </location>
</feature>
<dbReference type="SMART" id="SM00028">
    <property type="entry name" value="TPR"/>
    <property type="match status" value="3"/>
</dbReference>
<gene>
    <name evidence="15" type="ORF">HID58_019967</name>
</gene>
<evidence type="ECO:0000256" key="13">
    <source>
        <dbReference type="SAM" id="MobiDB-lite"/>
    </source>
</evidence>
<keyword evidence="5" id="KW-0808">Transferase</keyword>
<feature type="region of interest" description="Disordered" evidence="13">
    <location>
        <begin position="120"/>
        <end position="139"/>
    </location>
</feature>
<proteinExistence type="inferred from homology"/>
<evidence type="ECO:0000256" key="4">
    <source>
        <dbReference type="ARBA" id="ARBA00012483"/>
    </source>
</evidence>
<keyword evidence="9" id="KW-0689">Ribosomal protein</keyword>
<dbReference type="InterPro" id="IPR036351">
    <property type="entry name" value="Ribosomal_eL32_sf"/>
</dbReference>
<dbReference type="InterPro" id="IPR045202">
    <property type="entry name" value="CHIP_RING-Ubox"/>
</dbReference>
<evidence type="ECO:0000259" key="14">
    <source>
        <dbReference type="PROSITE" id="PS51698"/>
    </source>
</evidence>
<keyword evidence="10" id="KW-0687">Ribonucleoprotein</keyword>
<dbReference type="SUPFAM" id="SSF52042">
    <property type="entry name" value="Ribosomal protein L32e"/>
    <property type="match status" value="1"/>
</dbReference>
<evidence type="ECO:0000256" key="11">
    <source>
        <dbReference type="ARBA" id="ARBA00044534"/>
    </source>
</evidence>
<evidence type="ECO:0000256" key="5">
    <source>
        <dbReference type="ARBA" id="ARBA00022679"/>
    </source>
</evidence>
<dbReference type="Proteomes" id="UP000824890">
    <property type="component" value="Unassembled WGS sequence"/>
</dbReference>
<dbReference type="Pfam" id="PF12895">
    <property type="entry name" value="ANAPC3"/>
    <property type="match status" value="1"/>
</dbReference>
<dbReference type="InterPro" id="IPR011990">
    <property type="entry name" value="TPR-like_helical_dom_sf"/>
</dbReference>
<dbReference type="InterPro" id="IPR001515">
    <property type="entry name" value="Ribosomal_eL32"/>
</dbReference>
<organism evidence="15 16">
    <name type="scientific">Brassica napus</name>
    <name type="common">Rape</name>
    <dbReference type="NCBI Taxonomy" id="3708"/>
    <lineage>
        <taxon>Eukaryota</taxon>
        <taxon>Viridiplantae</taxon>
        <taxon>Streptophyta</taxon>
        <taxon>Embryophyta</taxon>
        <taxon>Tracheophyta</taxon>
        <taxon>Spermatophyta</taxon>
        <taxon>Magnoliopsida</taxon>
        <taxon>eudicotyledons</taxon>
        <taxon>Gunneridae</taxon>
        <taxon>Pentapetalae</taxon>
        <taxon>rosids</taxon>
        <taxon>malvids</taxon>
        <taxon>Brassicales</taxon>
        <taxon>Brassicaceae</taxon>
        <taxon>Brassiceae</taxon>
        <taxon>Brassica</taxon>
    </lineage>
</organism>
<evidence type="ECO:0000313" key="16">
    <source>
        <dbReference type="Proteomes" id="UP000824890"/>
    </source>
</evidence>
<dbReference type="Gene3D" id="1.25.40.10">
    <property type="entry name" value="Tetratricopeptide repeat domain"/>
    <property type="match status" value="1"/>
</dbReference>
<dbReference type="SMART" id="SM01393">
    <property type="entry name" value="Ribosomal_L32e"/>
    <property type="match status" value="1"/>
</dbReference>
<evidence type="ECO:0000256" key="1">
    <source>
        <dbReference type="ARBA" id="ARBA00000900"/>
    </source>
</evidence>
<evidence type="ECO:0000256" key="7">
    <source>
        <dbReference type="ARBA" id="ARBA00022786"/>
    </source>
</evidence>
<evidence type="ECO:0000256" key="3">
    <source>
        <dbReference type="ARBA" id="ARBA00008431"/>
    </source>
</evidence>
<dbReference type="PROSITE" id="PS51698">
    <property type="entry name" value="U_BOX"/>
    <property type="match status" value="1"/>
</dbReference>
<keyword evidence="16" id="KW-1185">Reference proteome</keyword>
<dbReference type="CDD" id="cd16654">
    <property type="entry name" value="RING-Ubox_CHIP"/>
    <property type="match status" value="1"/>
</dbReference>
<comment type="similarity">
    <text evidence="3">Belongs to the eukaryotic ribosomal protein eL32 family.</text>
</comment>
<dbReference type="InterPro" id="IPR019734">
    <property type="entry name" value="TPR_rpt"/>
</dbReference>
<evidence type="ECO:0000256" key="2">
    <source>
        <dbReference type="ARBA" id="ARBA00004906"/>
    </source>
</evidence>
<sequence>MLGLHESWRRPMCVDSRVQRKFRGYVLTPNIGYGPHKTRYSYYTFVTRSCLLHGNFEDGLTRCEVIAHNVSTKKRKEIPFRFRPKSRRVDPVKKTFCLSPPFEKFRGFVSFLKTLIPRRDSTHAPPEEKKISVEEQQEKKRESLRFDRIVSEMVTGAVSAMAAKQAERLKEDGNNCFKKERFGAAIDAYTEAITLSPKVPVYWTNRALCHMKRKDWTRVEEDCRQAIQLDHDSVKAHYMLGLALLQKEEYADGVKALQRALDFGRGANPTGYMVEEIWEELSKAKYMEWELLSARRSWELNSLKETCVAALNQQRALDMSRTEESSEEDYSSHTDQLKALDRVFEKAAEEDKPTEVPDYLCCNITLEIFRDPVISPSGVTYERAAILEHINKVGKFDPITREKLDPSKLVPNLAIKEAVAAYLEKHVWAYKTGC</sequence>
<dbReference type="Pfam" id="PF01655">
    <property type="entry name" value="Ribosomal_L32e"/>
    <property type="match status" value="1"/>
</dbReference>
<keyword evidence="8" id="KW-0802">TPR repeat</keyword>
<evidence type="ECO:0000256" key="8">
    <source>
        <dbReference type="ARBA" id="ARBA00022803"/>
    </source>
</evidence>